<keyword evidence="1" id="KW-0175">Coiled coil</keyword>
<dbReference type="RefSeq" id="WP_092494432.1">
    <property type="nucleotide sequence ID" value="NZ_FNKD01000005.1"/>
</dbReference>
<protein>
    <recommendedName>
        <fullName evidence="3">DUF4236 domain-containing protein</fullName>
    </recommendedName>
</protein>
<feature type="compositionally biased region" description="Low complexity" evidence="2">
    <location>
        <begin position="39"/>
        <end position="54"/>
    </location>
</feature>
<evidence type="ECO:0000259" key="3">
    <source>
        <dbReference type="Pfam" id="PF14020"/>
    </source>
</evidence>
<gene>
    <name evidence="4" type="ORF">SAMN05216231_3727</name>
</gene>
<keyword evidence="5" id="KW-1185">Reference proteome</keyword>
<name>A0A1H1GHT5_9BACI</name>
<organism evidence="4 5">
    <name type="scientific">Virgibacillus salinus</name>
    <dbReference type="NCBI Taxonomy" id="553311"/>
    <lineage>
        <taxon>Bacteria</taxon>
        <taxon>Bacillati</taxon>
        <taxon>Bacillota</taxon>
        <taxon>Bacilli</taxon>
        <taxon>Bacillales</taxon>
        <taxon>Bacillaceae</taxon>
        <taxon>Virgibacillus</taxon>
    </lineage>
</organism>
<proteinExistence type="predicted"/>
<accession>A0A1H1GHT5</accession>
<feature type="coiled-coil region" evidence="1">
    <location>
        <begin position="77"/>
        <end position="104"/>
    </location>
</feature>
<dbReference type="EMBL" id="FNKD01000005">
    <property type="protein sequence ID" value="SDR12613.1"/>
    <property type="molecule type" value="Genomic_DNA"/>
</dbReference>
<dbReference type="Proteomes" id="UP000199444">
    <property type="component" value="Unassembled WGS sequence"/>
</dbReference>
<sequence>MGMRFKKSFKVAPGTKLNVSKRGIGATVGGKRLRVNTSSRGVSVGSSIPGSGVSYNKNISSRTKRPQRTNYERIQQQKVKEEKVEQAKQEVGRYEAHLDMLTSVHEEVNDSSKTNNLLN</sequence>
<feature type="region of interest" description="Disordered" evidence="2">
    <location>
        <begin position="39"/>
        <end position="68"/>
    </location>
</feature>
<evidence type="ECO:0000256" key="2">
    <source>
        <dbReference type="SAM" id="MobiDB-lite"/>
    </source>
</evidence>
<evidence type="ECO:0000313" key="4">
    <source>
        <dbReference type="EMBL" id="SDR12613.1"/>
    </source>
</evidence>
<feature type="domain" description="DUF4236" evidence="3">
    <location>
        <begin position="3"/>
        <end position="55"/>
    </location>
</feature>
<dbReference type="Pfam" id="PF14020">
    <property type="entry name" value="DUF4236"/>
    <property type="match status" value="1"/>
</dbReference>
<reference evidence="4 5" key="1">
    <citation type="submission" date="2016-10" db="EMBL/GenBank/DDBJ databases">
        <authorList>
            <person name="de Groot N.N."/>
        </authorList>
    </citation>
    <scope>NUCLEOTIDE SEQUENCE [LARGE SCALE GENOMIC DNA]</scope>
    <source>
        <strain evidence="4 5">CGMCC 1.10449</strain>
    </source>
</reference>
<evidence type="ECO:0000256" key="1">
    <source>
        <dbReference type="SAM" id="Coils"/>
    </source>
</evidence>
<dbReference type="InterPro" id="IPR025330">
    <property type="entry name" value="DUF4236"/>
</dbReference>
<evidence type="ECO:0000313" key="5">
    <source>
        <dbReference type="Proteomes" id="UP000199444"/>
    </source>
</evidence>
<dbReference type="AlphaFoldDB" id="A0A1H1GHT5"/>